<gene>
    <name evidence="2" type="primary">Vigan.09G122700</name>
    <name evidence="2" type="ORF">VIGAN_09122700</name>
</gene>
<protein>
    <recommendedName>
        <fullName evidence="1">Putative plant transposon protein domain-containing protein</fullName>
    </recommendedName>
</protein>
<accession>A0A0S3SY37</accession>
<organism evidence="2 3">
    <name type="scientific">Vigna angularis var. angularis</name>
    <dbReference type="NCBI Taxonomy" id="157739"/>
    <lineage>
        <taxon>Eukaryota</taxon>
        <taxon>Viridiplantae</taxon>
        <taxon>Streptophyta</taxon>
        <taxon>Embryophyta</taxon>
        <taxon>Tracheophyta</taxon>
        <taxon>Spermatophyta</taxon>
        <taxon>Magnoliopsida</taxon>
        <taxon>eudicotyledons</taxon>
        <taxon>Gunneridae</taxon>
        <taxon>Pentapetalae</taxon>
        <taxon>rosids</taxon>
        <taxon>fabids</taxon>
        <taxon>Fabales</taxon>
        <taxon>Fabaceae</taxon>
        <taxon>Papilionoideae</taxon>
        <taxon>50 kb inversion clade</taxon>
        <taxon>NPAAA clade</taxon>
        <taxon>indigoferoid/millettioid clade</taxon>
        <taxon>Phaseoleae</taxon>
        <taxon>Vigna</taxon>
    </lineage>
</organism>
<feature type="domain" description="Putative plant transposon protein" evidence="1">
    <location>
        <begin position="21"/>
        <end position="77"/>
    </location>
</feature>
<sequence>MERKVANIPSLAPQFERELNNREWGHLEIYPSPTNIDIDKEFYTNAKALGGEDETYISYVRGKRIAFDADTINCFLGID</sequence>
<dbReference type="InterPro" id="IPR046796">
    <property type="entry name" value="Transposase_32_dom"/>
</dbReference>
<evidence type="ECO:0000313" key="3">
    <source>
        <dbReference type="Proteomes" id="UP000291084"/>
    </source>
</evidence>
<evidence type="ECO:0000313" key="2">
    <source>
        <dbReference type="EMBL" id="BAT97705.1"/>
    </source>
</evidence>
<proteinExistence type="predicted"/>
<reference evidence="2 3" key="1">
    <citation type="journal article" date="2015" name="Sci. Rep.">
        <title>The power of single molecule real-time sequencing technology in the de novo assembly of a eukaryotic genome.</title>
        <authorList>
            <person name="Sakai H."/>
            <person name="Naito K."/>
            <person name="Ogiso-Tanaka E."/>
            <person name="Takahashi Y."/>
            <person name="Iseki K."/>
            <person name="Muto C."/>
            <person name="Satou K."/>
            <person name="Teruya K."/>
            <person name="Shiroma A."/>
            <person name="Shimoji M."/>
            <person name="Hirano T."/>
            <person name="Itoh T."/>
            <person name="Kaga A."/>
            <person name="Tomooka N."/>
        </authorList>
    </citation>
    <scope>NUCLEOTIDE SEQUENCE [LARGE SCALE GENOMIC DNA]</scope>
    <source>
        <strain evidence="3">cv. Shumari</strain>
    </source>
</reference>
<keyword evidence="3" id="KW-1185">Reference proteome</keyword>
<evidence type="ECO:0000259" key="1">
    <source>
        <dbReference type="Pfam" id="PF20167"/>
    </source>
</evidence>
<dbReference type="AlphaFoldDB" id="A0A0S3SY37"/>
<dbReference type="Proteomes" id="UP000291084">
    <property type="component" value="Chromosome 9"/>
</dbReference>
<name>A0A0S3SY37_PHAAN</name>
<dbReference type="Pfam" id="PF20167">
    <property type="entry name" value="Transposase_32"/>
    <property type="match status" value="1"/>
</dbReference>
<dbReference type="EMBL" id="AP015042">
    <property type="protein sequence ID" value="BAT97705.1"/>
    <property type="molecule type" value="Genomic_DNA"/>
</dbReference>